<reference evidence="2" key="2">
    <citation type="submission" date="2019-02" db="EMBL/GenBank/DDBJ databases">
        <title>Opniocepnalus argus Var Kimnra genome.</title>
        <authorList>
            <person name="Zhou C."/>
            <person name="Xiao S."/>
        </authorList>
    </citation>
    <scope>NUCLEOTIDE SEQUENCE [LARGE SCALE GENOMIC DNA]</scope>
</reference>
<evidence type="ECO:0000313" key="2">
    <source>
        <dbReference type="Proteomes" id="UP000503349"/>
    </source>
</evidence>
<dbReference type="AlphaFoldDB" id="A0A6G1R0G3"/>
<organism evidence="1 2">
    <name type="scientific">Channa argus</name>
    <name type="common">Northern snakehead</name>
    <name type="synonym">Ophicephalus argus</name>
    <dbReference type="NCBI Taxonomy" id="215402"/>
    <lineage>
        <taxon>Eukaryota</taxon>
        <taxon>Metazoa</taxon>
        <taxon>Chordata</taxon>
        <taxon>Craniata</taxon>
        <taxon>Vertebrata</taxon>
        <taxon>Euteleostomi</taxon>
        <taxon>Actinopterygii</taxon>
        <taxon>Neopterygii</taxon>
        <taxon>Teleostei</taxon>
        <taxon>Neoteleostei</taxon>
        <taxon>Acanthomorphata</taxon>
        <taxon>Anabantaria</taxon>
        <taxon>Anabantiformes</taxon>
        <taxon>Channoidei</taxon>
        <taxon>Channidae</taxon>
        <taxon>Channa</taxon>
    </lineage>
</organism>
<proteinExistence type="predicted"/>
<gene>
    <name evidence="1" type="ORF">EXN66_Car001121</name>
</gene>
<dbReference type="Proteomes" id="UP000503349">
    <property type="component" value="Chromosome 1"/>
</dbReference>
<evidence type="ECO:0000313" key="1">
    <source>
        <dbReference type="EMBL" id="KAF3707948.1"/>
    </source>
</evidence>
<name>A0A6G1R0G3_CHAAH</name>
<protein>
    <submittedName>
        <fullName evidence="1">Uncharacterized protein</fullName>
    </submittedName>
</protein>
<sequence>MERRRPIHHSLALWSSHCHSTETLSNKDGMKAEACHAQEHKLPQRNEALCEPYIDTAAAQKFPKIILPDVKQHVED</sequence>
<dbReference type="EMBL" id="CM015712">
    <property type="protein sequence ID" value="KAF3707948.1"/>
    <property type="molecule type" value="Genomic_DNA"/>
</dbReference>
<reference evidence="1 2" key="1">
    <citation type="submission" date="2019-02" db="EMBL/GenBank/DDBJ databases">
        <title>Opniocepnalus argus genome.</title>
        <authorList>
            <person name="Zhou C."/>
            <person name="Xiao S."/>
        </authorList>
    </citation>
    <scope>NUCLEOTIDE SEQUENCE [LARGE SCALE GENOMIC DNA]</scope>
    <source>
        <strain evidence="1">OARG1902GOOAL</strain>
        <tissue evidence="1">Muscle</tissue>
    </source>
</reference>
<accession>A0A6G1R0G3</accession>
<keyword evidence="2" id="KW-1185">Reference proteome</keyword>